<sequence length="80" mass="9565">MSMLIEDFMGRILLDLPDDALRRLEHLKERRKLPRAALLREAVEQYLDRQNQDVVQNALGLWGDNAEDGLEYERKLREEW</sequence>
<dbReference type="InterPro" id="IPR002145">
    <property type="entry name" value="CopG"/>
</dbReference>
<dbReference type="GO" id="GO:0043565">
    <property type="term" value="F:sequence-specific DNA binding"/>
    <property type="evidence" value="ECO:0007669"/>
    <property type="project" value="UniProtKB-ARBA"/>
</dbReference>
<dbReference type="EMBL" id="LFEJ01000010">
    <property type="protein sequence ID" value="KMV35519.1"/>
    <property type="molecule type" value="Genomic_DNA"/>
</dbReference>
<comment type="caution">
    <text evidence="2">The sequence shown here is derived from an EMBL/GenBank/DDBJ whole genome shotgun (WGS) entry which is preliminary data.</text>
</comment>
<dbReference type="Proteomes" id="UP000037315">
    <property type="component" value="Unassembled WGS sequence"/>
</dbReference>
<keyword evidence="3" id="KW-1185">Reference proteome</keyword>
<dbReference type="InterPro" id="IPR013321">
    <property type="entry name" value="Arc_rbn_hlx_hlx"/>
</dbReference>
<feature type="domain" description="Ribbon-helix-helix protein CopG" evidence="1">
    <location>
        <begin position="15"/>
        <end position="50"/>
    </location>
</feature>
<name>A0A0J8YDC6_9ENTR</name>
<evidence type="ECO:0000259" key="1">
    <source>
        <dbReference type="Pfam" id="PF01402"/>
    </source>
</evidence>
<gene>
    <name evidence="2" type="ORF">ACH50_06345</name>
</gene>
<dbReference type="GO" id="GO:0006355">
    <property type="term" value="P:regulation of DNA-templated transcription"/>
    <property type="evidence" value="ECO:0007669"/>
    <property type="project" value="InterPro"/>
</dbReference>
<evidence type="ECO:0000313" key="3">
    <source>
        <dbReference type="Proteomes" id="UP000037315"/>
    </source>
</evidence>
<dbReference type="CDD" id="cd21631">
    <property type="entry name" value="RHH_CopG_NikR-like"/>
    <property type="match status" value="1"/>
</dbReference>
<dbReference type="RefSeq" id="WP_029696883.1">
    <property type="nucleotide sequence ID" value="NZ_LFEJ01000010.1"/>
</dbReference>
<dbReference type="Pfam" id="PF01402">
    <property type="entry name" value="RHH_1"/>
    <property type="match status" value="1"/>
</dbReference>
<dbReference type="AlphaFoldDB" id="A0A0J8YDC6"/>
<organism evidence="2 3">
    <name type="scientific">Franconibacter pulveris</name>
    <dbReference type="NCBI Taxonomy" id="435910"/>
    <lineage>
        <taxon>Bacteria</taxon>
        <taxon>Pseudomonadati</taxon>
        <taxon>Pseudomonadota</taxon>
        <taxon>Gammaproteobacteria</taxon>
        <taxon>Enterobacterales</taxon>
        <taxon>Enterobacteriaceae</taxon>
        <taxon>Franconibacter</taxon>
    </lineage>
</organism>
<reference evidence="2 3" key="1">
    <citation type="submission" date="2015-06" db="EMBL/GenBank/DDBJ databases">
        <title>Genome sequencing of Cronobacter sp. strain DJ34 isolated from petroleum contaminated sludge of Duliajan Oil Fields, Assam, India.</title>
        <authorList>
            <person name="Pal S."/>
            <person name="Banerjee T.D."/>
            <person name="Roy A."/>
            <person name="Sar P."/>
            <person name="Kazy S.K."/>
        </authorList>
    </citation>
    <scope>NUCLEOTIDE SEQUENCE [LARGE SCALE GENOMIC DNA]</scope>
    <source>
        <strain evidence="2 3">DJ34</strain>
    </source>
</reference>
<dbReference type="PATRIC" id="fig|1656095.3.peg.572"/>
<proteinExistence type="predicted"/>
<dbReference type="STRING" id="1121863.GCA_000621185_03496"/>
<protein>
    <submittedName>
        <fullName evidence="2">CopG family transcriptional regulator</fullName>
    </submittedName>
</protein>
<dbReference type="Gene3D" id="1.10.1220.10">
    <property type="entry name" value="Met repressor-like"/>
    <property type="match status" value="1"/>
</dbReference>
<evidence type="ECO:0000313" key="2">
    <source>
        <dbReference type="EMBL" id="KMV35519.1"/>
    </source>
</evidence>
<accession>A0A0J8YDC6</accession>
<dbReference type="OrthoDB" id="6581014at2"/>